<evidence type="ECO:0000256" key="1">
    <source>
        <dbReference type="ARBA" id="ARBA00022729"/>
    </source>
</evidence>
<evidence type="ECO:0000256" key="2">
    <source>
        <dbReference type="SAM" id="SignalP"/>
    </source>
</evidence>
<dbReference type="InterPro" id="IPR011628">
    <property type="entry name" value="Cleaved_adhesin"/>
</dbReference>
<dbReference type="EMBL" id="JPLY01000001">
    <property type="protein sequence ID" value="KFC23824.1"/>
    <property type="molecule type" value="Genomic_DNA"/>
</dbReference>
<feature type="domain" description="Secretion system C-terminal sorting" evidence="4">
    <location>
        <begin position="205"/>
        <end position="272"/>
    </location>
</feature>
<keyword evidence="6" id="KW-1185">Reference proteome</keyword>
<dbReference type="Pfam" id="PF18962">
    <property type="entry name" value="Por_Secre_tail"/>
    <property type="match status" value="1"/>
</dbReference>
<dbReference type="STRING" id="421072.SAMN04488097_1862"/>
<keyword evidence="1 2" id="KW-0732">Signal</keyword>
<name>A0A085BMX9_9FLAO</name>
<organism evidence="5 6">
    <name type="scientific">Epilithonimonas lactis</name>
    <dbReference type="NCBI Taxonomy" id="421072"/>
    <lineage>
        <taxon>Bacteria</taxon>
        <taxon>Pseudomonadati</taxon>
        <taxon>Bacteroidota</taxon>
        <taxon>Flavobacteriia</taxon>
        <taxon>Flavobacteriales</taxon>
        <taxon>Weeksellaceae</taxon>
        <taxon>Chryseobacterium group</taxon>
        <taxon>Epilithonimonas</taxon>
    </lineage>
</organism>
<evidence type="ECO:0000313" key="6">
    <source>
        <dbReference type="Proteomes" id="UP000028623"/>
    </source>
</evidence>
<dbReference type="eggNOG" id="ENOG50332P9">
    <property type="taxonomic scope" value="Bacteria"/>
</dbReference>
<evidence type="ECO:0000259" key="3">
    <source>
        <dbReference type="Pfam" id="PF07675"/>
    </source>
</evidence>
<dbReference type="AlphaFoldDB" id="A0A085BMX9"/>
<feature type="signal peptide" evidence="2">
    <location>
        <begin position="1"/>
        <end position="19"/>
    </location>
</feature>
<dbReference type="NCBIfam" id="TIGR04183">
    <property type="entry name" value="Por_Secre_tail"/>
    <property type="match status" value="1"/>
</dbReference>
<gene>
    <name evidence="5" type="ORF">IO89_04450</name>
</gene>
<dbReference type="NCBIfam" id="NF038128">
    <property type="entry name" value="choice_anch_J"/>
    <property type="match status" value="1"/>
</dbReference>
<sequence>MKKLLFSVLLLPVIGMAQSSIYTESFEEITSLQDAGWTLYNDTNTPFGTYAGTFPNAWNIVNWQVESGNLVASSPSWFTSIAQADRWLISPAITVPANSTAALEFFARSHDVSPYDDGFKLKISTTNTAKASFTDILSVAHAANVPISSQTAPYAVDLSAYAGQTIYLAWVNDYTNGNLLSIDDIDVTSKPLMAVNETNKKDINLFPNPTVDYFSISNISDIQSVKIYDLSGKLVVSKLESVNNKFDVSKLEKGIYTVSIETKAGTVSKKIIKK</sequence>
<comment type="caution">
    <text evidence="5">The sequence shown here is derived from an EMBL/GenBank/DDBJ whole genome shotgun (WGS) entry which is preliminary data.</text>
</comment>
<protein>
    <recommendedName>
        <fullName evidence="7">Por secretion system C-terminal sorting domain-containing protein</fullName>
    </recommendedName>
</protein>
<accession>A0A085BMX9</accession>
<evidence type="ECO:0000259" key="4">
    <source>
        <dbReference type="Pfam" id="PF18962"/>
    </source>
</evidence>
<evidence type="ECO:0008006" key="7">
    <source>
        <dbReference type="Google" id="ProtNLM"/>
    </source>
</evidence>
<reference evidence="5 6" key="1">
    <citation type="submission" date="2014-07" db="EMBL/GenBank/DDBJ databases">
        <title>Epilithonimonas lactis LMG 22401 Genome.</title>
        <authorList>
            <person name="Pipes S.E."/>
            <person name="Stropko S.J."/>
        </authorList>
    </citation>
    <scope>NUCLEOTIDE SEQUENCE [LARGE SCALE GENOMIC DNA]</scope>
    <source>
        <strain evidence="5 6">LMG 24401</strain>
    </source>
</reference>
<dbReference type="Gene3D" id="2.60.120.200">
    <property type="match status" value="1"/>
</dbReference>
<evidence type="ECO:0000313" key="5">
    <source>
        <dbReference type="EMBL" id="KFC23824.1"/>
    </source>
</evidence>
<feature type="domain" description="Cleaved adhesin" evidence="3">
    <location>
        <begin position="59"/>
        <end position="187"/>
    </location>
</feature>
<dbReference type="Proteomes" id="UP000028623">
    <property type="component" value="Unassembled WGS sequence"/>
</dbReference>
<dbReference type="InterPro" id="IPR026444">
    <property type="entry name" value="Secre_tail"/>
</dbReference>
<dbReference type="OrthoDB" id="951108at2"/>
<feature type="chain" id="PRO_5001787142" description="Por secretion system C-terminal sorting domain-containing protein" evidence="2">
    <location>
        <begin position="20"/>
        <end position="274"/>
    </location>
</feature>
<dbReference type="RefSeq" id="WP_034973885.1">
    <property type="nucleotide sequence ID" value="NZ_FOFI01000002.1"/>
</dbReference>
<dbReference type="Pfam" id="PF07675">
    <property type="entry name" value="Cleaved_Adhesin"/>
    <property type="match status" value="1"/>
</dbReference>
<proteinExistence type="predicted"/>